<feature type="region of interest" description="Disordered" evidence="1">
    <location>
        <begin position="239"/>
        <end position="267"/>
    </location>
</feature>
<feature type="compositionally biased region" description="Basic and acidic residues" evidence="1">
    <location>
        <begin position="462"/>
        <end position="473"/>
    </location>
</feature>
<dbReference type="GO" id="GO:0016874">
    <property type="term" value="F:ligase activity"/>
    <property type="evidence" value="ECO:0007669"/>
    <property type="project" value="UniProtKB-KW"/>
</dbReference>
<feature type="compositionally biased region" description="Polar residues" evidence="1">
    <location>
        <begin position="131"/>
        <end position="141"/>
    </location>
</feature>
<feature type="compositionally biased region" description="Acidic residues" evidence="1">
    <location>
        <begin position="503"/>
        <end position="514"/>
    </location>
</feature>
<proteinExistence type="predicted"/>
<comment type="caution">
    <text evidence="2">The sequence shown here is derived from an EMBL/GenBank/DDBJ whole genome shotgun (WGS) entry which is preliminary data.</text>
</comment>
<accession>A0A835NV59</accession>
<dbReference type="InterPro" id="IPR033773">
    <property type="entry name" value="CBX7_C"/>
</dbReference>
<gene>
    <name evidence="3" type="ORF">IHE44_0006982</name>
    <name evidence="2" type="ORF">IHE44_009391</name>
</gene>
<organism evidence="2">
    <name type="scientific">Lamprotornis superbus</name>
    <dbReference type="NCBI Taxonomy" id="245042"/>
    <lineage>
        <taxon>Eukaryota</taxon>
        <taxon>Metazoa</taxon>
        <taxon>Chordata</taxon>
        <taxon>Craniata</taxon>
        <taxon>Vertebrata</taxon>
        <taxon>Euteleostomi</taxon>
        <taxon>Archelosauria</taxon>
        <taxon>Archosauria</taxon>
        <taxon>Dinosauria</taxon>
        <taxon>Saurischia</taxon>
        <taxon>Theropoda</taxon>
        <taxon>Coelurosauria</taxon>
        <taxon>Aves</taxon>
        <taxon>Neognathae</taxon>
        <taxon>Neoaves</taxon>
        <taxon>Telluraves</taxon>
        <taxon>Australaves</taxon>
        <taxon>Passeriformes</taxon>
        <taxon>Sturnidae</taxon>
        <taxon>Lamprotornis</taxon>
    </lineage>
</organism>
<dbReference type="GO" id="GO:0000122">
    <property type="term" value="P:negative regulation of transcription by RNA polymerase II"/>
    <property type="evidence" value="ECO:0007669"/>
    <property type="project" value="TreeGrafter"/>
</dbReference>
<evidence type="ECO:0000313" key="2">
    <source>
        <dbReference type="EMBL" id="KAG0122142.1"/>
    </source>
</evidence>
<feature type="compositionally biased region" description="Pro residues" evidence="1">
    <location>
        <begin position="1"/>
        <end position="24"/>
    </location>
</feature>
<dbReference type="InterPro" id="IPR043531">
    <property type="entry name" value="CBX4"/>
</dbReference>
<dbReference type="Proteomes" id="UP000618051">
    <property type="component" value="Unassembled WGS sequence"/>
</dbReference>
<evidence type="ECO:0000313" key="4">
    <source>
        <dbReference type="Proteomes" id="UP000618051"/>
    </source>
</evidence>
<feature type="region of interest" description="Disordered" evidence="1">
    <location>
        <begin position="1"/>
        <end position="26"/>
    </location>
</feature>
<dbReference type="Pfam" id="PF17218">
    <property type="entry name" value="CBX7_C"/>
    <property type="match status" value="1"/>
</dbReference>
<dbReference type="GO" id="GO:0061665">
    <property type="term" value="F:SUMO ligase activity"/>
    <property type="evidence" value="ECO:0007669"/>
    <property type="project" value="TreeGrafter"/>
</dbReference>
<feature type="region of interest" description="Disordered" evidence="1">
    <location>
        <begin position="292"/>
        <end position="517"/>
    </location>
</feature>
<dbReference type="GO" id="GO:0035102">
    <property type="term" value="C:PRC1 complex"/>
    <property type="evidence" value="ECO:0007669"/>
    <property type="project" value="TreeGrafter"/>
</dbReference>
<sequence>TVPAAPPPPPIPLPGTPAPHPAPIGPGAAGWFCPGPRPRRPGPAVTAALLPSPRYNTWEPEENILDPRLLIAFQNSLRHLPELWPLVLLPCLTAPFGFAFQLPSFARRSNILTGLQDPAVDTRPKLDLGSSGKSQQHQYELNSKKHHQYQPNGKESSMKHQSHSKGKYYYQLNSKKHHHYQPDPKMYEPHYQPSSKEPQGQACLDNNKTPLVAHPEKWAHGPAKTLLGPVKNLTAESKNGAEKNLSSGTGPPSRDRVTSNGLGGKMKIVKNKNKNGRIVIVMSKYMENGMQAVKIKSGEPPRKRAAEERTPKKGGEEKVEAWRKPGEERVVGSNALSKAEGESRQPPAELEEGPQKTALAKELPLPPAEQPLQLTTKPDLVPWSLSPVCEHSPSSMGLNLSSASSRKRCLSEQQAEREPGKKRLTSRSISAPTCLSPPAPERPEPPAQPEVILLDSDLDEPIDLRCVKPRPEGELALAQVKPELPPPPPAENPAPAPPQPQEAAEEEEEEEAESLQEFKPFFGNIIITDVTANCLTVTFKEYVTV</sequence>
<name>A0A835NV59_9PASS</name>
<keyword evidence="2" id="KW-0436">Ligase</keyword>
<feature type="compositionally biased region" description="Basic and acidic residues" evidence="1">
    <location>
        <begin position="296"/>
        <end position="330"/>
    </location>
</feature>
<dbReference type="GO" id="GO:0032183">
    <property type="term" value="F:SUMO binding"/>
    <property type="evidence" value="ECO:0007669"/>
    <property type="project" value="TreeGrafter"/>
</dbReference>
<feature type="non-terminal residue" evidence="2">
    <location>
        <position position="545"/>
    </location>
</feature>
<protein>
    <submittedName>
        <fullName evidence="2">E3 SUMO-protein ligase CBX4</fullName>
    </submittedName>
</protein>
<dbReference type="EMBL" id="JADDUC010000038">
    <property type="protein sequence ID" value="KAG0122142.1"/>
    <property type="molecule type" value="Genomic_DNA"/>
</dbReference>
<keyword evidence="4" id="KW-1185">Reference proteome</keyword>
<dbReference type="PANTHER" id="PTHR46727">
    <property type="entry name" value="E3 SUMO-PROTEIN LIGASE CBX4"/>
    <property type="match status" value="1"/>
</dbReference>
<feature type="compositionally biased region" description="Pro residues" evidence="1">
    <location>
        <begin position="435"/>
        <end position="448"/>
    </location>
</feature>
<dbReference type="PANTHER" id="PTHR46727:SF1">
    <property type="entry name" value="E3 SUMO-PROTEIN LIGASE CBX4"/>
    <property type="match status" value="1"/>
</dbReference>
<reference evidence="2" key="1">
    <citation type="submission" date="2020-10" db="EMBL/GenBank/DDBJ databases">
        <title>Feather gene expression reveals the developmental basis of iridescence in African starlings.</title>
        <authorList>
            <person name="Rubenstein D.R."/>
        </authorList>
    </citation>
    <scope>NUCLEOTIDE SEQUENCE</scope>
    <source>
        <strain evidence="2">SS15</strain>
        <tissue evidence="2">Liver</tissue>
    </source>
</reference>
<dbReference type="EMBL" id="JADDUC020000022">
    <property type="protein sequence ID" value="KAI1232516.1"/>
    <property type="molecule type" value="Genomic_DNA"/>
</dbReference>
<dbReference type="GO" id="GO:0016925">
    <property type="term" value="P:protein sumoylation"/>
    <property type="evidence" value="ECO:0007669"/>
    <property type="project" value="TreeGrafter"/>
</dbReference>
<dbReference type="AlphaFoldDB" id="A0A835NV59"/>
<evidence type="ECO:0000313" key="3">
    <source>
        <dbReference type="EMBL" id="KAI1232516.1"/>
    </source>
</evidence>
<feature type="region of interest" description="Disordered" evidence="1">
    <location>
        <begin position="178"/>
        <end position="207"/>
    </location>
</feature>
<feature type="compositionally biased region" description="Polar residues" evidence="1">
    <location>
        <begin position="192"/>
        <end position="207"/>
    </location>
</feature>
<evidence type="ECO:0000256" key="1">
    <source>
        <dbReference type="SAM" id="MobiDB-lite"/>
    </source>
</evidence>
<dbReference type="OrthoDB" id="1918685at2759"/>
<reference evidence="3" key="3">
    <citation type="submission" date="2022-01" db="EMBL/GenBank/DDBJ databases">
        <authorList>
            <person name="Rubenstein D.R."/>
        </authorList>
    </citation>
    <scope>NUCLEOTIDE SEQUENCE</scope>
    <source>
        <strain evidence="3">SS15</strain>
        <tissue evidence="3">Liver</tissue>
    </source>
</reference>
<feature type="region of interest" description="Disordered" evidence="1">
    <location>
        <begin position="119"/>
        <end position="165"/>
    </location>
</feature>
<feature type="compositionally biased region" description="Low complexity" evidence="1">
    <location>
        <begin position="392"/>
        <end position="404"/>
    </location>
</feature>
<reference evidence="3 4" key="2">
    <citation type="journal article" date="2021" name="J. Hered.">
        <title>Feather Gene Expression Elucidates the Developmental Basis of Plumage Iridescence in African Starlings.</title>
        <authorList>
            <person name="Rubenstein D.R."/>
            <person name="Corvelo A."/>
            <person name="MacManes M.D."/>
            <person name="Maia R."/>
            <person name="Narzisi G."/>
            <person name="Rousaki A."/>
            <person name="Vandenabeele P."/>
            <person name="Shawkey M.D."/>
            <person name="Solomon J."/>
        </authorList>
    </citation>
    <scope>NUCLEOTIDE SEQUENCE [LARGE SCALE GENOMIC DNA]</scope>
    <source>
        <strain evidence="3">SS15</strain>
    </source>
</reference>
<feature type="compositionally biased region" description="Pro residues" evidence="1">
    <location>
        <begin position="483"/>
        <end position="500"/>
    </location>
</feature>